<evidence type="ECO:0000256" key="3">
    <source>
        <dbReference type="ARBA" id="ARBA00022525"/>
    </source>
</evidence>
<dbReference type="PROSITE" id="PS51448">
    <property type="entry name" value="P_TREFOIL_2"/>
    <property type="match status" value="1"/>
</dbReference>
<comment type="caution">
    <text evidence="14">Lacks conserved residue(s) required for the propagation of feature annotation.</text>
</comment>
<dbReference type="InterPro" id="IPR001507">
    <property type="entry name" value="ZP_dom"/>
</dbReference>
<feature type="region of interest" description="Disordered" evidence="15">
    <location>
        <begin position="217"/>
        <end position="482"/>
    </location>
</feature>
<keyword evidence="4" id="KW-0272">Extracellular matrix</keyword>
<evidence type="ECO:0000259" key="18">
    <source>
        <dbReference type="PROSITE" id="PS51448"/>
    </source>
</evidence>
<evidence type="ECO:0000259" key="17">
    <source>
        <dbReference type="PROSITE" id="PS51034"/>
    </source>
</evidence>
<evidence type="ECO:0000256" key="8">
    <source>
        <dbReference type="ARBA" id="ARBA00022989"/>
    </source>
</evidence>
<gene>
    <name evidence="19" type="primary">Zp1</name>
    <name evidence="19" type="ORF">HYLPRA_R04843</name>
</gene>
<feature type="compositionally biased region" description="Polar residues" evidence="15">
    <location>
        <begin position="282"/>
        <end position="346"/>
    </location>
</feature>
<feature type="compositionally biased region" description="Polar residues" evidence="15">
    <location>
        <begin position="382"/>
        <end position="394"/>
    </location>
</feature>
<dbReference type="InterPro" id="IPR042235">
    <property type="entry name" value="ZP-C_dom"/>
</dbReference>
<evidence type="ECO:0000256" key="14">
    <source>
        <dbReference type="PROSITE-ProRule" id="PRU00779"/>
    </source>
</evidence>
<evidence type="ECO:0000256" key="4">
    <source>
        <dbReference type="ARBA" id="ARBA00022530"/>
    </source>
</evidence>
<dbReference type="GO" id="GO:0060468">
    <property type="term" value="P:prevention of polyspermy"/>
    <property type="evidence" value="ECO:0007669"/>
    <property type="project" value="TreeGrafter"/>
</dbReference>
<organism evidence="19 20">
    <name type="scientific">Hylia prasina</name>
    <name type="common">green hylia</name>
    <dbReference type="NCBI Taxonomy" id="208073"/>
    <lineage>
        <taxon>Eukaryota</taxon>
        <taxon>Metazoa</taxon>
        <taxon>Chordata</taxon>
        <taxon>Craniata</taxon>
        <taxon>Vertebrata</taxon>
        <taxon>Euteleostomi</taxon>
        <taxon>Archelosauria</taxon>
        <taxon>Archosauria</taxon>
        <taxon>Dinosauria</taxon>
        <taxon>Saurischia</taxon>
        <taxon>Theropoda</taxon>
        <taxon>Coelurosauria</taxon>
        <taxon>Aves</taxon>
        <taxon>Neognathae</taxon>
        <taxon>Neoaves</taxon>
        <taxon>Telluraves</taxon>
        <taxon>Australaves</taxon>
        <taxon>Passeriformes</taxon>
        <taxon>Sylvioidea</taxon>
        <taxon>Sylviidae</taxon>
        <taxon>Acrocephalinae</taxon>
        <taxon>Hylia</taxon>
    </lineage>
</organism>
<dbReference type="InterPro" id="IPR055356">
    <property type="entry name" value="ZP-N"/>
</dbReference>
<dbReference type="PROSITE" id="PS51034">
    <property type="entry name" value="ZP_2"/>
    <property type="match status" value="1"/>
</dbReference>
<evidence type="ECO:0000313" key="19">
    <source>
        <dbReference type="EMBL" id="NWU43184.1"/>
    </source>
</evidence>
<proteinExistence type="predicted"/>
<sequence length="862" mass="92628">MGWSCSFLLLLFLLSLWPRATVALLQYRHDCGELGMQLLVLPPLGRTVRFKVLDEFGSLFDVANCSICLHWLNSREDGSVIFSSGYKGCHVLFKENHYILRVQLEELLASGIPVTSYEVNITCPKPDGSEMLPGGKQEPGRDSGVLVSHTGLHQVSESSLTFAESHLTSHDHLEQVHTVGQYQPSSVLPGIQHHSSLAHSGLLSQPAGVRPVTQIQGTFNHPGVQSPQPGGQSQPGILRPVLVSQNHPSLGHPGGQTQPGHLHPGFVSQNKPGMVHPGGLNQPGSRPGSVSQNYPGAQNQPGSRPGSVSQNYPGAQNQPGSRPGSVSQNYPGGLNQPGSRPGSVSHNQPGGQNQPGQLLPEFVYQNPLRGQNQPGLRPGLVSHNQPALTSTGAQTPAGFLRPVQRPNQPGISRPSHHSNSQTAGLPGHTRPLHPGHPSPALVHSGLSSWPGFISPGPQAQPQPGLGRPGLQPQPGLLHPGIHSQPSLLQSTALFYPSAGAGTPLTREQCQVPVGRVPCVAPQGRDACLQAGCCYDDMDRTTPCYYGNTATVQCLLEGHFVLVVPRGMVAQPYNLDSVRLASSQAGCEPLHVSEAFVMFRFPVTHCGTTVQVMEDKLIYENQLISTIDVQGSPRGSITRDSVYILQARCIYNSSDLLPLGVEVAVPPTAAPLAMPGPLGLQLRIATDESYSSYHPVGDFPLVRVLRDPIYVEVRLLQKTDPNLVLVLHHCWASPGSHATSQPQWPILVEGCPFQGDNYRTRLIPMGPASPELPFPSHYQRFVISTFAFVEPPRMAVLEGEVYISCSASVCHLAQPEPCRPSCQLGVPSRVRRSLEDRKTGDSMGTVMSQGCIVFPEVPKRVGT</sequence>
<evidence type="ECO:0000256" key="7">
    <source>
        <dbReference type="ARBA" id="ARBA00022729"/>
    </source>
</evidence>
<keyword evidence="9" id="KW-0472">Membrane</keyword>
<feature type="non-terminal residue" evidence="19">
    <location>
        <position position="1"/>
    </location>
</feature>
<protein>
    <submittedName>
        <fullName evidence="19">ZP1 protein</fullName>
    </submittedName>
</protein>
<dbReference type="GO" id="GO:0007339">
    <property type="term" value="P:binding of sperm to zona pellucida"/>
    <property type="evidence" value="ECO:0007669"/>
    <property type="project" value="TreeGrafter"/>
</dbReference>
<keyword evidence="3" id="KW-0964">Secreted</keyword>
<feature type="chain" id="PRO_5029505588" evidence="16">
    <location>
        <begin position="24"/>
        <end position="862"/>
    </location>
</feature>
<feature type="compositionally biased region" description="Low complexity" evidence="15">
    <location>
        <begin position="347"/>
        <end position="360"/>
    </location>
</feature>
<keyword evidence="10" id="KW-1015">Disulfide bond</keyword>
<evidence type="ECO:0000256" key="1">
    <source>
        <dbReference type="ARBA" id="ARBA00004251"/>
    </source>
</evidence>
<dbReference type="CDD" id="cd00111">
    <property type="entry name" value="Trefoil"/>
    <property type="match status" value="1"/>
</dbReference>
<evidence type="ECO:0000256" key="2">
    <source>
        <dbReference type="ARBA" id="ARBA00022475"/>
    </source>
</evidence>
<evidence type="ECO:0000256" key="12">
    <source>
        <dbReference type="ARBA" id="ARBA00023279"/>
    </source>
</evidence>
<dbReference type="PANTHER" id="PTHR23343:SF41">
    <property type="entry name" value="ZONA PELLUCIDA SPERM-BINDING PROTEIN 1"/>
    <property type="match status" value="1"/>
</dbReference>
<dbReference type="Pfam" id="PF22821">
    <property type="entry name" value="ZP1_ZP4_Ig-like"/>
    <property type="match status" value="1"/>
</dbReference>
<name>A0A7K5WQM3_9SYLV</name>
<keyword evidence="6" id="KW-0812">Transmembrane</keyword>
<dbReference type="GO" id="GO:0035805">
    <property type="term" value="C:egg coat"/>
    <property type="evidence" value="ECO:0007669"/>
    <property type="project" value="UniProtKB-SubCell"/>
</dbReference>
<evidence type="ECO:0000256" key="5">
    <source>
        <dbReference type="ARBA" id="ARBA00022685"/>
    </source>
</evidence>
<dbReference type="Gene3D" id="2.60.40.4100">
    <property type="entry name" value="Zona pellucida, ZP-C domain"/>
    <property type="match status" value="1"/>
</dbReference>
<dbReference type="PANTHER" id="PTHR23343">
    <property type="entry name" value="ZONA PELLUCIDA SPERM-BINDING PROTEIN"/>
    <property type="match status" value="1"/>
</dbReference>
<dbReference type="InterPro" id="IPR000519">
    <property type="entry name" value="P_trefoil_dom"/>
</dbReference>
<dbReference type="InterPro" id="IPR055355">
    <property type="entry name" value="ZP-C"/>
</dbReference>
<evidence type="ECO:0000256" key="6">
    <source>
        <dbReference type="ARBA" id="ARBA00022692"/>
    </source>
</evidence>
<comment type="subcellular location">
    <subcellularLocation>
        <location evidence="1">Cell membrane</location>
        <topology evidence="1">Single-pass type I membrane protein</topology>
    </subcellularLocation>
    <subcellularLocation>
        <location evidence="13">Zona pellucida</location>
    </subcellularLocation>
</comment>
<evidence type="ECO:0000256" key="13">
    <source>
        <dbReference type="ARBA" id="ARBA00024183"/>
    </source>
</evidence>
<evidence type="ECO:0000256" key="16">
    <source>
        <dbReference type="SAM" id="SignalP"/>
    </source>
</evidence>
<dbReference type="Pfam" id="PF23344">
    <property type="entry name" value="ZP-N"/>
    <property type="match status" value="1"/>
</dbReference>
<dbReference type="SMART" id="SM00241">
    <property type="entry name" value="ZP"/>
    <property type="match status" value="1"/>
</dbReference>
<dbReference type="GO" id="GO:0035804">
    <property type="term" value="F:structural constituent of egg coat"/>
    <property type="evidence" value="ECO:0007669"/>
    <property type="project" value="TreeGrafter"/>
</dbReference>
<dbReference type="PRINTS" id="PR00023">
    <property type="entry name" value="ZPELLUCIDA"/>
</dbReference>
<keyword evidence="12" id="KW-0278">Fertilization</keyword>
<evidence type="ECO:0000256" key="10">
    <source>
        <dbReference type="ARBA" id="ARBA00023157"/>
    </source>
</evidence>
<dbReference type="SUPFAM" id="SSF57492">
    <property type="entry name" value="Trefoil"/>
    <property type="match status" value="1"/>
</dbReference>
<evidence type="ECO:0000256" key="15">
    <source>
        <dbReference type="SAM" id="MobiDB-lite"/>
    </source>
</evidence>
<keyword evidence="5" id="KW-0165">Cleavage on pair of basic residues</keyword>
<reference evidence="19 20" key="1">
    <citation type="submission" date="2019-09" db="EMBL/GenBank/DDBJ databases">
        <title>Bird 10,000 Genomes (B10K) Project - Family phase.</title>
        <authorList>
            <person name="Zhang G."/>
        </authorList>
    </citation>
    <scope>NUCLEOTIDE SEQUENCE [LARGE SCALE GENOMIC DNA]</scope>
    <source>
        <strain evidence="19">B10K-DU-001-70</strain>
        <tissue evidence="19">Muscle</tissue>
    </source>
</reference>
<keyword evidence="11" id="KW-0325">Glycoprotein</keyword>
<feature type="domain" description="P-type" evidence="18">
    <location>
        <begin position="507"/>
        <end position="547"/>
    </location>
</feature>
<dbReference type="GO" id="GO:0032190">
    <property type="term" value="F:acrosin binding"/>
    <property type="evidence" value="ECO:0007669"/>
    <property type="project" value="TreeGrafter"/>
</dbReference>
<dbReference type="InterPro" id="IPR048290">
    <property type="entry name" value="ZP_chr"/>
</dbReference>
<evidence type="ECO:0000313" key="20">
    <source>
        <dbReference type="Proteomes" id="UP000557268"/>
    </source>
</evidence>
<dbReference type="InterPro" id="IPR044913">
    <property type="entry name" value="P_trefoil_dom_sf"/>
</dbReference>
<dbReference type="EMBL" id="VYXD01013455">
    <property type="protein sequence ID" value="NWU43184.1"/>
    <property type="molecule type" value="Genomic_DNA"/>
</dbReference>
<evidence type="ECO:0000256" key="11">
    <source>
        <dbReference type="ARBA" id="ARBA00023180"/>
    </source>
</evidence>
<feature type="signal peptide" evidence="16">
    <location>
        <begin position="1"/>
        <end position="23"/>
    </location>
</feature>
<dbReference type="Proteomes" id="UP000557268">
    <property type="component" value="Unassembled WGS sequence"/>
</dbReference>
<keyword evidence="2" id="KW-1003">Cell membrane</keyword>
<dbReference type="GO" id="GO:0005886">
    <property type="term" value="C:plasma membrane"/>
    <property type="evidence" value="ECO:0007669"/>
    <property type="project" value="UniProtKB-SubCell"/>
</dbReference>
<feature type="compositionally biased region" description="Low complexity" evidence="15">
    <location>
        <begin position="455"/>
        <end position="480"/>
    </location>
</feature>
<feature type="compositionally biased region" description="Low complexity" evidence="15">
    <location>
        <begin position="222"/>
        <end position="236"/>
    </location>
</feature>
<dbReference type="Pfam" id="PF00100">
    <property type="entry name" value="Zona_pellucida"/>
    <property type="match status" value="1"/>
</dbReference>
<keyword evidence="7 16" id="KW-0732">Signal</keyword>
<dbReference type="AlphaFoldDB" id="A0A7K5WQM3"/>
<dbReference type="InterPro" id="IPR051148">
    <property type="entry name" value="Zona_Pellucida_Domain_gp"/>
</dbReference>
<feature type="non-terminal residue" evidence="19">
    <location>
        <position position="862"/>
    </location>
</feature>
<comment type="caution">
    <text evidence="19">The sequence shown here is derived from an EMBL/GenBank/DDBJ whole genome shotgun (WGS) entry which is preliminary data.</text>
</comment>
<dbReference type="InterPro" id="IPR054554">
    <property type="entry name" value="ZP1/4_Ig-like"/>
</dbReference>
<feature type="domain" description="ZP" evidence="17">
    <location>
        <begin position="552"/>
        <end position="828"/>
    </location>
</feature>
<keyword evidence="20" id="KW-1185">Reference proteome</keyword>
<evidence type="ECO:0000256" key="9">
    <source>
        <dbReference type="ARBA" id="ARBA00023136"/>
    </source>
</evidence>
<dbReference type="Gene3D" id="2.60.40.3210">
    <property type="entry name" value="Zona pellucida, ZP-N domain"/>
    <property type="match status" value="1"/>
</dbReference>
<keyword evidence="8" id="KW-1133">Transmembrane helix</keyword>
<accession>A0A7K5WQM3</accession>